<evidence type="ECO:0000313" key="2">
    <source>
        <dbReference type="EMBL" id="KKU03978.1"/>
    </source>
</evidence>
<reference evidence="2 3" key="1">
    <citation type="journal article" date="2015" name="Nature">
        <title>rRNA introns, odd ribosomes, and small enigmatic genomes across a large radiation of phyla.</title>
        <authorList>
            <person name="Brown C.T."/>
            <person name="Hug L.A."/>
            <person name="Thomas B.C."/>
            <person name="Sharon I."/>
            <person name="Castelle C.J."/>
            <person name="Singh A."/>
            <person name="Wilkins M.J."/>
            <person name="Williams K.H."/>
            <person name="Banfield J.F."/>
        </authorList>
    </citation>
    <scope>NUCLEOTIDE SEQUENCE [LARGE SCALE GENOMIC DNA]</scope>
</reference>
<protein>
    <submittedName>
        <fullName evidence="2">Uncharacterized protein</fullName>
    </submittedName>
</protein>
<dbReference type="EMBL" id="LCKQ01000006">
    <property type="protein sequence ID" value="KKU03978.1"/>
    <property type="molecule type" value="Genomic_DNA"/>
</dbReference>
<proteinExistence type="predicted"/>
<accession>A0A0G1PEX7</accession>
<dbReference type="Proteomes" id="UP000034086">
    <property type="component" value="Unassembled WGS sequence"/>
</dbReference>
<name>A0A0G1PEX7_9BACT</name>
<gene>
    <name evidence="2" type="ORF">UX03_C0006G0008</name>
</gene>
<dbReference type="AlphaFoldDB" id="A0A0G1PEX7"/>
<comment type="caution">
    <text evidence="2">The sequence shown here is derived from an EMBL/GenBank/DDBJ whole genome shotgun (WGS) entry which is preliminary data.</text>
</comment>
<evidence type="ECO:0000313" key="3">
    <source>
        <dbReference type="Proteomes" id="UP000034086"/>
    </source>
</evidence>
<sequence length="103" mass="11640">MPRRHEAIEGQMNASTEGDYDHGHHRVEIRVIRGDEPRTVIILLPNAPRFRKMADEHDIYDWTDADQAQVTVSGLLDALEGLGQLEKLPNGSFRIPNNPPFGK</sequence>
<organism evidence="2 3">
    <name type="scientific">Candidatus Woesebacteria bacterium GW2011_GWE1_45_18</name>
    <dbReference type="NCBI Taxonomy" id="1618598"/>
    <lineage>
        <taxon>Bacteria</taxon>
        <taxon>Candidatus Woeseibacteriota</taxon>
    </lineage>
</organism>
<feature type="region of interest" description="Disordered" evidence="1">
    <location>
        <begin position="1"/>
        <end position="21"/>
    </location>
</feature>
<evidence type="ECO:0000256" key="1">
    <source>
        <dbReference type="SAM" id="MobiDB-lite"/>
    </source>
</evidence>